<feature type="compositionally biased region" description="Polar residues" evidence="1">
    <location>
        <begin position="138"/>
        <end position="154"/>
    </location>
</feature>
<evidence type="ECO:0000313" key="2">
    <source>
        <dbReference type="EMBL" id="GIY46011.1"/>
    </source>
</evidence>
<sequence length="205" mass="23057">MSKTGYLEKVPGKQQRLFITVRQLINSHSTIKFHHKVSHGVFTKEIWLPMKTPQKHSLMKTRFSESVVEKILPLYQRLASTDLICRYTNCRTQHGNETLTDTSWGYNRLHGTSQYRSEQCHPSPSSFLNHPPDNSITSLYEGANWSQPSATSGKGESGGAPGRRHAARHARIDRSVRPLPTPPPPPCVTKRGHLPVPCLSRINAC</sequence>
<reference evidence="2 3" key="1">
    <citation type="submission" date="2021-06" db="EMBL/GenBank/DDBJ databases">
        <title>Caerostris extrusa draft genome.</title>
        <authorList>
            <person name="Kono N."/>
            <person name="Arakawa K."/>
        </authorList>
    </citation>
    <scope>NUCLEOTIDE SEQUENCE [LARGE SCALE GENOMIC DNA]</scope>
</reference>
<gene>
    <name evidence="2" type="ORF">CEXT_790111</name>
</gene>
<name>A0AAV4TKJ5_CAEEX</name>
<dbReference type="Proteomes" id="UP001054945">
    <property type="component" value="Unassembled WGS sequence"/>
</dbReference>
<evidence type="ECO:0000313" key="3">
    <source>
        <dbReference type="Proteomes" id="UP001054945"/>
    </source>
</evidence>
<dbReference type="AlphaFoldDB" id="A0AAV4TKJ5"/>
<organism evidence="2 3">
    <name type="scientific">Caerostris extrusa</name>
    <name type="common">Bark spider</name>
    <name type="synonym">Caerostris bankana</name>
    <dbReference type="NCBI Taxonomy" id="172846"/>
    <lineage>
        <taxon>Eukaryota</taxon>
        <taxon>Metazoa</taxon>
        <taxon>Ecdysozoa</taxon>
        <taxon>Arthropoda</taxon>
        <taxon>Chelicerata</taxon>
        <taxon>Arachnida</taxon>
        <taxon>Araneae</taxon>
        <taxon>Araneomorphae</taxon>
        <taxon>Entelegynae</taxon>
        <taxon>Araneoidea</taxon>
        <taxon>Araneidae</taxon>
        <taxon>Caerostris</taxon>
    </lineage>
</organism>
<protein>
    <submittedName>
        <fullName evidence="2">Uncharacterized protein</fullName>
    </submittedName>
</protein>
<feature type="region of interest" description="Disordered" evidence="1">
    <location>
        <begin position="138"/>
        <end position="193"/>
    </location>
</feature>
<evidence type="ECO:0000256" key="1">
    <source>
        <dbReference type="SAM" id="MobiDB-lite"/>
    </source>
</evidence>
<comment type="caution">
    <text evidence="2">The sequence shown here is derived from an EMBL/GenBank/DDBJ whole genome shotgun (WGS) entry which is preliminary data.</text>
</comment>
<proteinExistence type="predicted"/>
<accession>A0AAV4TKJ5</accession>
<dbReference type="EMBL" id="BPLR01011354">
    <property type="protein sequence ID" value="GIY46011.1"/>
    <property type="molecule type" value="Genomic_DNA"/>
</dbReference>
<keyword evidence="3" id="KW-1185">Reference proteome</keyword>